<name>A0ACC4CKK7_POPAL</name>
<proteinExistence type="predicted"/>
<accession>A0ACC4CKK7</accession>
<sequence length="311" mass="35268">MCIAVFLWQAHPLYPFLLLLNRDEYHSRPTKPLGWWEGGEILGGKDELAGGTWLGCTRDGKIAFITNVREVTSIPQAKSRGDLTLRFLESNKNPKEYAEELSKEADQYNGFNLILADISSKSMVYLTNRPKPENFIVMEVTPGMHVLSNASLDSPWPKAQRLGHGFKDLLEKYGEAELPTKEMAEILMTNTIKDDESMLPGIYPSEREHQLSSIFIEADTPLGRYGTRSTCALSVKSSGEVNFYERYLDEDQWKEHTMSCQIKKMEGFTFMKKFFTPSVSDGSSIKAFLFQARPSSVSFEKDNSRACNHAY</sequence>
<dbReference type="Proteomes" id="UP000309997">
    <property type="component" value="Unassembled WGS sequence"/>
</dbReference>
<reference evidence="1 2" key="1">
    <citation type="journal article" date="2024" name="Plant Biotechnol. J.">
        <title>Genome and CRISPR/Cas9 system of a widespread forest tree (Populus alba) in the world.</title>
        <authorList>
            <person name="Liu Y.J."/>
            <person name="Jiang P.F."/>
            <person name="Han X.M."/>
            <person name="Li X.Y."/>
            <person name="Wang H.M."/>
            <person name="Wang Y.J."/>
            <person name="Wang X.X."/>
            <person name="Zeng Q.Y."/>
        </authorList>
    </citation>
    <scope>NUCLEOTIDE SEQUENCE [LARGE SCALE GENOMIC DNA]</scope>
    <source>
        <strain evidence="2">cv. PAL-ZL1</strain>
    </source>
</reference>
<evidence type="ECO:0000313" key="2">
    <source>
        <dbReference type="Proteomes" id="UP000309997"/>
    </source>
</evidence>
<comment type="caution">
    <text evidence="1">The sequence shown here is derived from an EMBL/GenBank/DDBJ whole genome shotgun (WGS) entry which is preliminary data.</text>
</comment>
<evidence type="ECO:0000313" key="1">
    <source>
        <dbReference type="EMBL" id="KAL3597768.1"/>
    </source>
</evidence>
<dbReference type="EMBL" id="RCHU02000004">
    <property type="protein sequence ID" value="KAL3597768.1"/>
    <property type="molecule type" value="Genomic_DNA"/>
</dbReference>
<gene>
    <name evidence="1" type="ORF">D5086_009405</name>
</gene>
<protein>
    <submittedName>
        <fullName evidence="1">Uncharacterized protein</fullName>
    </submittedName>
</protein>
<organism evidence="1 2">
    <name type="scientific">Populus alba</name>
    <name type="common">White poplar</name>
    <dbReference type="NCBI Taxonomy" id="43335"/>
    <lineage>
        <taxon>Eukaryota</taxon>
        <taxon>Viridiplantae</taxon>
        <taxon>Streptophyta</taxon>
        <taxon>Embryophyta</taxon>
        <taxon>Tracheophyta</taxon>
        <taxon>Spermatophyta</taxon>
        <taxon>Magnoliopsida</taxon>
        <taxon>eudicotyledons</taxon>
        <taxon>Gunneridae</taxon>
        <taxon>Pentapetalae</taxon>
        <taxon>rosids</taxon>
        <taxon>fabids</taxon>
        <taxon>Malpighiales</taxon>
        <taxon>Salicaceae</taxon>
        <taxon>Saliceae</taxon>
        <taxon>Populus</taxon>
    </lineage>
</organism>
<keyword evidence="2" id="KW-1185">Reference proteome</keyword>